<dbReference type="AlphaFoldDB" id="A0A7I4A488"/>
<dbReference type="PANTHER" id="PTHR10972">
    <property type="entry name" value="OXYSTEROL-BINDING PROTEIN-RELATED"/>
    <property type="match status" value="1"/>
</dbReference>
<feature type="compositionally biased region" description="Basic and acidic residues" evidence="7">
    <location>
        <begin position="576"/>
        <end position="585"/>
    </location>
</feature>
<feature type="compositionally biased region" description="Polar residues" evidence="7">
    <location>
        <begin position="235"/>
        <end position="246"/>
    </location>
</feature>
<dbReference type="Gramene" id="Pp3c11_12290V3.3">
    <property type="protein sequence ID" value="Pp3c11_12290V3.3"/>
    <property type="gene ID" value="Pp3c11_12290"/>
</dbReference>
<dbReference type="EnsemblPlants" id="Pp3c11_12290V3.4">
    <property type="protein sequence ID" value="Pp3c11_12290V3.4"/>
    <property type="gene ID" value="Pp3c11_12290"/>
</dbReference>
<reference evidence="9 10" key="1">
    <citation type="journal article" date="2008" name="Science">
        <title>The Physcomitrella genome reveals evolutionary insights into the conquest of land by plants.</title>
        <authorList>
            <person name="Rensing S."/>
            <person name="Lang D."/>
            <person name="Zimmer A."/>
            <person name="Terry A."/>
            <person name="Salamov A."/>
            <person name="Shapiro H."/>
            <person name="Nishiyama T."/>
            <person name="Perroud P.-F."/>
            <person name="Lindquist E."/>
            <person name="Kamisugi Y."/>
            <person name="Tanahashi T."/>
            <person name="Sakakibara K."/>
            <person name="Fujita T."/>
            <person name="Oishi K."/>
            <person name="Shin-I T."/>
            <person name="Kuroki Y."/>
            <person name="Toyoda A."/>
            <person name="Suzuki Y."/>
            <person name="Hashimoto A."/>
            <person name="Yamaguchi K."/>
            <person name="Sugano A."/>
            <person name="Kohara Y."/>
            <person name="Fujiyama A."/>
            <person name="Anterola A."/>
            <person name="Aoki S."/>
            <person name="Ashton N."/>
            <person name="Barbazuk W.B."/>
            <person name="Barker E."/>
            <person name="Bennetzen J."/>
            <person name="Bezanilla M."/>
            <person name="Blankenship R."/>
            <person name="Cho S.H."/>
            <person name="Dutcher S."/>
            <person name="Estelle M."/>
            <person name="Fawcett J.A."/>
            <person name="Gundlach H."/>
            <person name="Hanada K."/>
            <person name="Heyl A."/>
            <person name="Hicks K.A."/>
            <person name="Hugh J."/>
            <person name="Lohr M."/>
            <person name="Mayer K."/>
            <person name="Melkozernov A."/>
            <person name="Murata T."/>
            <person name="Nelson D."/>
            <person name="Pils B."/>
            <person name="Prigge M."/>
            <person name="Reiss B."/>
            <person name="Renner T."/>
            <person name="Rombauts S."/>
            <person name="Rushton P."/>
            <person name="Sanderfoot A."/>
            <person name="Schween G."/>
            <person name="Shiu S.-H."/>
            <person name="Stueber K."/>
            <person name="Theodoulou F.L."/>
            <person name="Tu H."/>
            <person name="Van de Peer Y."/>
            <person name="Verrier P.J."/>
            <person name="Waters E."/>
            <person name="Wood A."/>
            <person name="Yang L."/>
            <person name="Cove D."/>
            <person name="Cuming A."/>
            <person name="Hasebe M."/>
            <person name="Lucas S."/>
            <person name="Mishler D.B."/>
            <person name="Reski R."/>
            <person name="Grigoriev I."/>
            <person name="Quatrano R.S."/>
            <person name="Boore J.L."/>
        </authorList>
    </citation>
    <scope>NUCLEOTIDE SEQUENCE [LARGE SCALE GENOMIC DNA]</scope>
    <source>
        <strain evidence="9 10">cv. Gransden 2004</strain>
    </source>
</reference>
<dbReference type="InterPro" id="IPR001849">
    <property type="entry name" value="PH_domain"/>
</dbReference>
<dbReference type="GO" id="GO:0005829">
    <property type="term" value="C:cytosol"/>
    <property type="evidence" value="ECO:0000318"/>
    <property type="project" value="GO_Central"/>
</dbReference>
<dbReference type="OrthoDB" id="1914979at2759"/>
<feature type="compositionally biased region" description="Low complexity" evidence="7">
    <location>
        <begin position="467"/>
        <end position="481"/>
    </location>
</feature>
<dbReference type="SMART" id="SM00233">
    <property type="entry name" value="PH"/>
    <property type="match status" value="1"/>
</dbReference>
<dbReference type="Pfam" id="PF00169">
    <property type="entry name" value="PH"/>
    <property type="match status" value="1"/>
</dbReference>
<dbReference type="GO" id="GO:0032934">
    <property type="term" value="F:sterol binding"/>
    <property type="evidence" value="ECO:0000318"/>
    <property type="project" value="GO_Central"/>
</dbReference>
<dbReference type="KEGG" id="ppp:112288897"/>
<evidence type="ECO:0000256" key="6">
    <source>
        <dbReference type="ARBA" id="ARBA00023121"/>
    </source>
</evidence>
<dbReference type="Gramene" id="Pp3c11_12290V3.4">
    <property type="protein sequence ID" value="Pp3c11_12290V3.4"/>
    <property type="gene ID" value="Pp3c11_12290"/>
</dbReference>
<evidence type="ECO:0000256" key="5">
    <source>
        <dbReference type="ARBA" id="ARBA00023055"/>
    </source>
</evidence>
<dbReference type="PROSITE" id="PS50003">
    <property type="entry name" value="PH_DOMAIN"/>
    <property type="match status" value="1"/>
</dbReference>
<comment type="similarity">
    <text evidence="2">Belongs to the OSBP family.</text>
</comment>
<dbReference type="PANTHER" id="PTHR10972:SF205">
    <property type="entry name" value="OXYSTEROL-BINDING PROTEIN 1"/>
    <property type="match status" value="1"/>
</dbReference>
<evidence type="ECO:0000256" key="3">
    <source>
        <dbReference type="ARBA" id="ARBA00022448"/>
    </source>
</evidence>
<evidence type="ECO:0000256" key="2">
    <source>
        <dbReference type="ARBA" id="ARBA00008842"/>
    </source>
</evidence>
<organism evidence="9 10">
    <name type="scientific">Physcomitrium patens</name>
    <name type="common">Spreading-leaved earth moss</name>
    <name type="synonym">Physcomitrella patens</name>
    <dbReference type="NCBI Taxonomy" id="3218"/>
    <lineage>
        <taxon>Eukaryota</taxon>
        <taxon>Viridiplantae</taxon>
        <taxon>Streptophyta</taxon>
        <taxon>Embryophyta</taxon>
        <taxon>Bryophyta</taxon>
        <taxon>Bryophytina</taxon>
        <taxon>Bryopsida</taxon>
        <taxon>Funariidae</taxon>
        <taxon>Funariales</taxon>
        <taxon>Funariaceae</taxon>
        <taxon>Physcomitrium</taxon>
    </lineage>
</organism>
<feature type="compositionally biased region" description="Acidic residues" evidence="7">
    <location>
        <begin position="632"/>
        <end position="656"/>
    </location>
</feature>
<dbReference type="Proteomes" id="UP000006727">
    <property type="component" value="Chromosome 11"/>
</dbReference>
<keyword evidence="4" id="KW-0597">Phosphoprotein</keyword>
<dbReference type="EMBL" id="ABEU02000011">
    <property type="status" value="NOT_ANNOTATED_CDS"/>
    <property type="molecule type" value="Genomic_DNA"/>
</dbReference>
<accession>A0A7I4A488</accession>
<name>A0A7I4A488_PHYPA</name>
<comment type="function">
    <text evidence="1">May be involved in the transport of sterols.</text>
</comment>
<dbReference type="InterPro" id="IPR011993">
    <property type="entry name" value="PH-like_dom_sf"/>
</dbReference>
<feature type="region of interest" description="Disordered" evidence="7">
    <location>
        <begin position="1"/>
        <end position="57"/>
    </location>
</feature>
<feature type="region of interest" description="Disordered" evidence="7">
    <location>
        <begin position="398"/>
        <end position="486"/>
    </location>
</feature>
<dbReference type="GeneID" id="112288897"/>
<evidence type="ECO:0000313" key="10">
    <source>
        <dbReference type="Proteomes" id="UP000006727"/>
    </source>
</evidence>
<dbReference type="EnsemblPlants" id="Pp3c11_12290V3.2">
    <property type="protein sequence ID" value="Pp3c11_12290V3.2"/>
    <property type="gene ID" value="Pp3c11_12290"/>
</dbReference>
<dbReference type="EnsemblPlants" id="Pp3c11_12290V3.3">
    <property type="protein sequence ID" value="Pp3c11_12290V3.3"/>
    <property type="gene ID" value="Pp3c11_12290"/>
</dbReference>
<gene>
    <name evidence="9" type="primary">LOC112288897</name>
</gene>
<dbReference type="Pfam" id="PF01237">
    <property type="entry name" value="Oxysterol_BP"/>
    <property type="match status" value="1"/>
</dbReference>
<dbReference type="OMA" id="DHENING"/>
<feature type="region of interest" description="Disordered" evidence="7">
    <location>
        <begin position="230"/>
        <end position="250"/>
    </location>
</feature>
<dbReference type="FunFam" id="2.40.160.120:FF:000001">
    <property type="entry name" value="Oxysterol-binding protein"/>
    <property type="match status" value="1"/>
</dbReference>
<reference evidence="9 10" key="2">
    <citation type="journal article" date="2018" name="Plant J.">
        <title>The Physcomitrella patens chromosome-scale assembly reveals moss genome structure and evolution.</title>
        <authorList>
            <person name="Lang D."/>
            <person name="Ullrich K.K."/>
            <person name="Murat F."/>
            <person name="Fuchs J."/>
            <person name="Jenkins J."/>
            <person name="Haas F.B."/>
            <person name="Piednoel M."/>
            <person name="Gundlach H."/>
            <person name="Van Bel M."/>
            <person name="Meyberg R."/>
            <person name="Vives C."/>
            <person name="Morata J."/>
            <person name="Symeonidi A."/>
            <person name="Hiss M."/>
            <person name="Muchero W."/>
            <person name="Kamisugi Y."/>
            <person name="Saleh O."/>
            <person name="Blanc G."/>
            <person name="Decker E.L."/>
            <person name="van Gessel N."/>
            <person name="Grimwood J."/>
            <person name="Hayes R.D."/>
            <person name="Graham S.W."/>
            <person name="Gunter L.E."/>
            <person name="McDaniel S.F."/>
            <person name="Hoernstein S.N.W."/>
            <person name="Larsson A."/>
            <person name="Li F.W."/>
            <person name="Perroud P.F."/>
            <person name="Phillips J."/>
            <person name="Ranjan P."/>
            <person name="Rokshar D.S."/>
            <person name="Rothfels C.J."/>
            <person name="Schneider L."/>
            <person name="Shu S."/>
            <person name="Stevenson D.W."/>
            <person name="Thummler F."/>
            <person name="Tillich M."/>
            <person name="Villarreal Aguilar J.C."/>
            <person name="Widiez T."/>
            <person name="Wong G.K."/>
            <person name="Wymore A."/>
            <person name="Zhang Y."/>
            <person name="Zimmer A.D."/>
            <person name="Quatrano R.S."/>
            <person name="Mayer K.F.X."/>
            <person name="Goodstein D."/>
            <person name="Casacuberta J.M."/>
            <person name="Vandepoele K."/>
            <person name="Reski R."/>
            <person name="Cuming A.C."/>
            <person name="Tuskan G.A."/>
            <person name="Maumus F."/>
            <person name="Salse J."/>
            <person name="Schmutz J."/>
            <person name="Rensing S.A."/>
        </authorList>
    </citation>
    <scope>NUCLEOTIDE SEQUENCE [LARGE SCALE GENOMIC DNA]</scope>
    <source>
        <strain evidence="9 10">cv. Gransden 2004</strain>
    </source>
</reference>
<dbReference type="RefSeq" id="XP_024389384.1">
    <property type="nucleotide sequence ID" value="XM_024533616.2"/>
</dbReference>
<dbReference type="InterPro" id="IPR037239">
    <property type="entry name" value="OSBP_sf"/>
</dbReference>
<keyword evidence="6" id="KW-0446">Lipid-binding</keyword>
<dbReference type="SUPFAM" id="SSF144000">
    <property type="entry name" value="Oxysterol-binding protein-like"/>
    <property type="match status" value="1"/>
</dbReference>
<protein>
    <recommendedName>
        <fullName evidence="8">PH domain-containing protein</fullName>
    </recommendedName>
</protein>
<feature type="region of interest" description="Disordered" evidence="7">
    <location>
        <begin position="625"/>
        <end position="656"/>
    </location>
</feature>
<keyword evidence="3" id="KW-0813">Transport</keyword>
<feature type="domain" description="PH" evidence="8">
    <location>
        <begin position="57"/>
        <end position="150"/>
    </location>
</feature>
<dbReference type="Gene3D" id="2.30.29.30">
    <property type="entry name" value="Pleckstrin-homology domain (PH domain)/Phosphotyrosine-binding domain (PTB)"/>
    <property type="match status" value="1"/>
</dbReference>
<feature type="compositionally biased region" description="Basic and acidic residues" evidence="7">
    <location>
        <begin position="449"/>
        <end position="466"/>
    </location>
</feature>
<dbReference type="SUPFAM" id="SSF50729">
    <property type="entry name" value="PH domain-like"/>
    <property type="match status" value="1"/>
</dbReference>
<dbReference type="Gene3D" id="2.40.160.120">
    <property type="match status" value="1"/>
</dbReference>
<feature type="region of interest" description="Disordered" evidence="7">
    <location>
        <begin position="576"/>
        <end position="595"/>
    </location>
</feature>
<feature type="region of interest" description="Disordered" evidence="7">
    <location>
        <begin position="266"/>
        <end position="297"/>
    </location>
</feature>
<evidence type="ECO:0000256" key="7">
    <source>
        <dbReference type="SAM" id="MobiDB-lite"/>
    </source>
</evidence>
<dbReference type="Gramene" id="Pp3c11_12290V3.2">
    <property type="protein sequence ID" value="Pp3c11_12290V3.2"/>
    <property type="gene ID" value="Pp3c11_12290"/>
</dbReference>
<dbReference type="FunFam" id="3.30.70.3490:FF:000015">
    <property type="entry name" value="Oxysterol-binding protein"/>
    <property type="match status" value="1"/>
</dbReference>
<evidence type="ECO:0000256" key="1">
    <source>
        <dbReference type="ARBA" id="ARBA00003361"/>
    </source>
</evidence>
<dbReference type="GO" id="GO:0120009">
    <property type="term" value="P:intermembrane lipid transfer"/>
    <property type="evidence" value="ECO:0007669"/>
    <property type="project" value="UniProtKB-ARBA"/>
</dbReference>
<feature type="compositionally biased region" description="Polar residues" evidence="7">
    <location>
        <begin position="403"/>
        <end position="419"/>
    </location>
</feature>
<reference evidence="9" key="3">
    <citation type="submission" date="2020-12" db="UniProtKB">
        <authorList>
            <consortium name="EnsemblPlants"/>
        </authorList>
    </citation>
    <scope>IDENTIFICATION</scope>
</reference>
<sequence length="1062" mass="120447">MEAIAPHRSTSAAFVPHQQRQRRRRSSMSKELAQGNRKIYDPRSWQKKTHSGSDRGGQPPAGWVLIWTGRFKRWQRRWFVANPPGLLLHYKNSETVGRHGCISLLGATVVPTSGKERQFKIMKGSDVYYLRTISRDYRQPWLDAIHESIRVYHDSVQRAGRDAGIALLPQPSVPSHEREDWEDQEREFNRRVRERLKDLEPTRQAFLDQLQTLQQSLSTISGVLGFAEHSEGPVNPTTTNGLSTSPKLPETNWRSNGLFMMEDEAPESDAVQQQTVTPATGDDKLSSPGMGATKPFQNYSGPMSPWMLRVHENDHENINGSRSLLKMKSDAEAFLPKEPTQDISGIRSQNSVPIFNSRVEKKFERGRRRSLSVSLDDHDPEFFSKDVSCIGAECFSGRKRSVHGNSSDPESGSKKQPISFSGPLHHRKRNGDSAHGIASTSSEESDPSLMKKLDRDVMVQRKETDGSSHGSTSRTGGASSHGSKEDKFGVGQLKAFDKEASTGPGRNGLFSQGPLHAAWNNMQDTYNEALKEEICRVLELEADNAVLQQALRSLRQLHHDRAAHSSMRERCKEEKQCECEHKNTSEESVTEDGEDTEDDIAIVHPDVGNEEYFEALEVLNHHEFASRSMSSEEQENLAETMDVDQEPPEEADIGDADFLSEAEGEGVDQPRRRLPAPRPLSRGFTVWTVLKNAVGRDLNHITMPATINEPLSVLQKCAEELQYRDLLEQAVRKTDSLERLLLATAFTCASYYGSIHRDAKPFNPLLGETYEYQDNHCWFLAEQVSHHPPILAFQSESKSETYQICGEIEIKNKFWGKSIEVLCNGGVHLKIPKYGDHIVWNRATLCIHNVVVGKAWIDNYGEVSVVNHTTGEVGRVRFHKATSREQCRISGKIYDAKGAAHYTIFGNYMEAIYSCPETCTNFDVNGPDVRLLWKAPEQIEDYRQQYCFTRYALALNELNQKLSDALPPTDSRLRPDQRALEDGNLEVATPEKLRLEEKQRIARRVRKEQGIEWQTMWFTQREPGSSEVKSVENGVTEPSWVYKNTYWDAREKRDWENCPDIM</sequence>
<dbReference type="InterPro" id="IPR000648">
    <property type="entry name" value="Oxysterol-bd"/>
</dbReference>
<keyword evidence="10" id="KW-1185">Reference proteome</keyword>
<dbReference type="Gene3D" id="3.30.70.3490">
    <property type="match status" value="1"/>
</dbReference>
<evidence type="ECO:0000313" key="9">
    <source>
        <dbReference type="EnsemblPlants" id="Pp3c11_12290V3.3"/>
    </source>
</evidence>
<proteinExistence type="inferred from homology"/>
<evidence type="ECO:0000259" key="8">
    <source>
        <dbReference type="PROSITE" id="PS50003"/>
    </source>
</evidence>
<dbReference type="GO" id="GO:0016020">
    <property type="term" value="C:membrane"/>
    <property type="evidence" value="ECO:0000318"/>
    <property type="project" value="GO_Central"/>
</dbReference>
<keyword evidence="5" id="KW-0445">Lipid transport</keyword>
<evidence type="ECO:0000256" key="4">
    <source>
        <dbReference type="ARBA" id="ARBA00022553"/>
    </source>
</evidence>